<sequence>MKLRNYGLLGTAGLALGISVPFAQTTASASTWHSSSLPAKLRGTWHGKYTGQKLYVYRHTIRYAGEKAMPHIKWRYAGNNYYRLKGNGESTLFHYFSRHKMTTYSMEHTFYK</sequence>
<organism evidence="2 3">
    <name type="scientific">Secundilactobacillus pentosiphilus</name>
    <dbReference type="NCBI Taxonomy" id="1714682"/>
    <lineage>
        <taxon>Bacteria</taxon>
        <taxon>Bacillati</taxon>
        <taxon>Bacillota</taxon>
        <taxon>Bacilli</taxon>
        <taxon>Lactobacillales</taxon>
        <taxon>Lactobacillaceae</taxon>
        <taxon>Secundilactobacillus</taxon>
    </lineage>
</organism>
<proteinExistence type="predicted"/>
<gene>
    <name evidence="2" type="ORF">IWT140_01763</name>
</gene>
<dbReference type="Proteomes" id="UP000198430">
    <property type="component" value="Unassembled WGS sequence"/>
</dbReference>
<evidence type="ECO:0000313" key="2">
    <source>
        <dbReference type="EMBL" id="GAX04126.1"/>
    </source>
</evidence>
<keyword evidence="1" id="KW-0732">Signal</keyword>
<feature type="chain" id="PRO_5038895580" description="Extracellular protein" evidence="1">
    <location>
        <begin position="24"/>
        <end position="112"/>
    </location>
</feature>
<accession>A0A1Z5IR25</accession>
<reference evidence="2 3" key="1">
    <citation type="submission" date="2015-11" db="EMBL/GenBank/DDBJ databases">
        <title>Draft genome sequences of new species of the genus Lactobacillus isolated from orchardgrass silage.</title>
        <authorList>
            <person name="Tohno M."/>
            <person name="Tanizawa Y."/>
            <person name="Arita M."/>
        </authorList>
    </citation>
    <scope>NUCLEOTIDE SEQUENCE [LARGE SCALE GENOMIC DNA]</scope>
    <source>
        <strain evidence="2 3">IWT140</strain>
    </source>
</reference>
<evidence type="ECO:0008006" key="4">
    <source>
        <dbReference type="Google" id="ProtNLM"/>
    </source>
</evidence>
<dbReference type="EMBL" id="BCMH01000012">
    <property type="protein sequence ID" value="GAX04126.1"/>
    <property type="molecule type" value="Genomic_DNA"/>
</dbReference>
<dbReference type="AlphaFoldDB" id="A0A1Z5IR25"/>
<name>A0A1Z5IR25_9LACO</name>
<feature type="signal peptide" evidence="1">
    <location>
        <begin position="1"/>
        <end position="23"/>
    </location>
</feature>
<dbReference type="RefSeq" id="WP_089089079.1">
    <property type="nucleotide sequence ID" value="NZ_BCMH01000012.1"/>
</dbReference>
<protein>
    <recommendedName>
        <fullName evidence="4">Extracellular protein</fullName>
    </recommendedName>
</protein>
<evidence type="ECO:0000256" key="1">
    <source>
        <dbReference type="SAM" id="SignalP"/>
    </source>
</evidence>
<keyword evidence="3" id="KW-1185">Reference proteome</keyword>
<comment type="caution">
    <text evidence="2">The sequence shown here is derived from an EMBL/GenBank/DDBJ whole genome shotgun (WGS) entry which is preliminary data.</text>
</comment>
<evidence type="ECO:0000313" key="3">
    <source>
        <dbReference type="Proteomes" id="UP000198430"/>
    </source>
</evidence>